<dbReference type="Proteomes" id="UP000008177">
    <property type="component" value="Unplaced contigs"/>
</dbReference>
<dbReference type="AlphaFoldDB" id="G2YNB4"/>
<protein>
    <submittedName>
        <fullName evidence="2">Uncharacterized protein</fullName>
    </submittedName>
</protein>
<feature type="compositionally biased region" description="Basic and acidic residues" evidence="1">
    <location>
        <begin position="30"/>
        <end position="52"/>
    </location>
</feature>
<proteinExistence type="predicted"/>
<organism evidence="2 3">
    <name type="scientific">Botryotinia fuckeliana (strain T4)</name>
    <name type="common">Noble rot fungus</name>
    <name type="synonym">Botrytis cinerea</name>
    <dbReference type="NCBI Taxonomy" id="999810"/>
    <lineage>
        <taxon>Eukaryota</taxon>
        <taxon>Fungi</taxon>
        <taxon>Dikarya</taxon>
        <taxon>Ascomycota</taxon>
        <taxon>Pezizomycotina</taxon>
        <taxon>Leotiomycetes</taxon>
        <taxon>Helotiales</taxon>
        <taxon>Sclerotiniaceae</taxon>
        <taxon>Botrytis</taxon>
    </lineage>
</organism>
<accession>G2YNB4</accession>
<reference evidence="3" key="1">
    <citation type="journal article" date="2011" name="PLoS Genet.">
        <title>Genomic analysis of the necrotrophic fungal pathogens Sclerotinia sclerotiorum and Botrytis cinerea.</title>
        <authorList>
            <person name="Amselem J."/>
            <person name="Cuomo C.A."/>
            <person name="van Kan J.A."/>
            <person name="Viaud M."/>
            <person name="Benito E.P."/>
            <person name="Couloux A."/>
            <person name="Coutinho P.M."/>
            <person name="de Vries R.P."/>
            <person name="Dyer P.S."/>
            <person name="Fillinger S."/>
            <person name="Fournier E."/>
            <person name="Gout L."/>
            <person name="Hahn M."/>
            <person name="Kohn L."/>
            <person name="Lapalu N."/>
            <person name="Plummer K.M."/>
            <person name="Pradier J.M."/>
            <person name="Quevillon E."/>
            <person name="Sharon A."/>
            <person name="Simon A."/>
            <person name="ten Have A."/>
            <person name="Tudzynski B."/>
            <person name="Tudzynski P."/>
            <person name="Wincker P."/>
            <person name="Andrew M."/>
            <person name="Anthouard V."/>
            <person name="Beever R.E."/>
            <person name="Beffa R."/>
            <person name="Benoit I."/>
            <person name="Bouzid O."/>
            <person name="Brault B."/>
            <person name="Chen Z."/>
            <person name="Choquer M."/>
            <person name="Collemare J."/>
            <person name="Cotton P."/>
            <person name="Danchin E.G."/>
            <person name="Da Silva C."/>
            <person name="Gautier A."/>
            <person name="Giraud C."/>
            <person name="Giraud T."/>
            <person name="Gonzalez C."/>
            <person name="Grossetete S."/>
            <person name="Guldener U."/>
            <person name="Henrissat B."/>
            <person name="Howlett B.J."/>
            <person name="Kodira C."/>
            <person name="Kretschmer M."/>
            <person name="Lappartient A."/>
            <person name="Leroch M."/>
            <person name="Levis C."/>
            <person name="Mauceli E."/>
            <person name="Neuveglise C."/>
            <person name="Oeser B."/>
            <person name="Pearson M."/>
            <person name="Poulain J."/>
            <person name="Poussereau N."/>
            <person name="Quesneville H."/>
            <person name="Rascle C."/>
            <person name="Schumacher J."/>
            <person name="Segurens B."/>
            <person name="Sexton A."/>
            <person name="Silva E."/>
            <person name="Sirven C."/>
            <person name="Soanes D.M."/>
            <person name="Talbot N.J."/>
            <person name="Templeton M."/>
            <person name="Yandava C."/>
            <person name="Yarden O."/>
            <person name="Zeng Q."/>
            <person name="Rollins J.A."/>
            <person name="Lebrun M.H."/>
            <person name="Dickman M."/>
        </authorList>
    </citation>
    <scope>NUCLEOTIDE SEQUENCE [LARGE SCALE GENOMIC DNA]</scope>
    <source>
        <strain evidence="3">T4</strain>
    </source>
</reference>
<sequence length="134" mass="14998">MARSLCKPSLSDASREVSLQPLSHDTGSGDDERRFWDHRPLSEPDTDLRDINEPGTLNVTTYGYTGTCFPGSQMRLRTVQMQDRDAEESDLENPLIFCGRGRHIAISFALDGVTYSILVRLLIPIPVYDSVIDP</sequence>
<dbReference type="InParanoid" id="G2YNB4"/>
<feature type="region of interest" description="Disordered" evidence="1">
    <location>
        <begin position="1"/>
        <end position="54"/>
    </location>
</feature>
<evidence type="ECO:0000313" key="2">
    <source>
        <dbReference type="EMBL" id="CCD53112.1"/>
    </source>
</evidence>
<name>G2YNB4_BOTF4</name>
<evidence type="ECO:0000313" key="3">
    <source>
        <dbReference type="Proteomes" id="UP000008177"/>
    </source>
</evidence>
<gene>
    <name evidence="2" type="ORF">BofuT4_P121310.1</name>
</gene>
<evidence type="ECO:0000256" key="1">
    <source>
        <dbReference type="SAM" id="MobiDB-lite"/>
    </source>
</evidence>
<dbReference type="EMBL" id="FQ790346">
    <property type="protein sequence ID" value="CCD53112.1"/>
    <property type="molecule type" value="Genomic_DNA"/>
</dbReference>
<dbReference type="HOGENOM" id="CLU_1895885_0_0_1"/>